<dbReference type="Gene3D" id="3.40.1190.10">
    <property type="entry name" value="Mur-like, catalytic domain"/>
    <property type="match status" value="1"/>
</dbReference>
<accession>E0RPB0</accession>
<comment type="function">
    <text evidence="7">Cell wall formation. Catalyzes the addition of glutamate to the nucleotide precursor UDP-N-acetylmuramoyl-L-alanine (UMA).</text>
</comment>
<dbReference type="GO" id="GO:0005737">
    <property type="term" value="C:cytoplasm"/>
    <property type="evidence" value="ECO:0007669"/>
    <property type="project" value="UniProtKB-SubCell"/>
</dbReference>
<protein>
    <recommendedName>
        <fullName evidence="7">UDP-N-acetylmuramoylalanine--D-glutamate ligase</fullName>
        <ecNumber evidence="7">6.3.2.9</ecNumber>
    </recommendedName>
    <alternativeName>
        <fullName evidence="7">D-glutamic acid-adding enzyme</fullName>
    </alternativeName>
    <alternativeName>
        <fullName evidence="7">UDP-N-acetylmuramoyl-L-alanyl-D-glutamate synthetase</fullName>
    </alternativeName>
</protein>
<evidence type="ECO:0000256" key="4">
    <source>
        <dbReference type="ARBA" id="ARBA00022598"/>
    </source>
</evidence>
<dbReference type="Pfam" id="PF21799">
    <property type="entry name" value="MurD-like_N"/>
    <property type="match status" value="1"/>
</dbReference>
<dbReference type="PANTHER" id="PTHR43692:SF1">
    <property type="entry name" value="UDP-N-ACETYLMURAMOYLALANINE--D-GLUTAMATE LIGASE"/>
    <property type="match status" value="1"/>
</dbReference>
<dbReference type="HAMAP" id="MF_00639">
    <property type="entry name" value="MurD"/>
    <property type="match status" value="1"/>
</dbReference>
<dbReference type="InterPro" id="IPR005762">
    <property type="entry name" value="MurD"/>
</dbReference>
<dbReference type="NCBIfam" id="TIGR01087">
    <property type="entry name" value="murD"/>
    <property type="match status" value="1"/>
</dbReference>
<dbReference type="EMBL" id="CP001698">
    <property type="protein sequence ID" value="ADN01304.1"/>
    <property type="molecule type" value="Genomic_DNA"/>
</dbReference>
<evidence type="ECO:0000256" key="3">
    <source>
        <dbReference type="ARBA" id="ARBA00022490"/>
    </source>
</evidence>
<dbReference type="GO" id="GO:0005524">
    <property type="term" value="F:ATP binding"/>
    <property type="evidence" value="ECO:0007669"/>
    <property type="project" value="UniProtKB-UniRule"/>
</dbReference>
<evidence type="ECO:0000313" key="10">
    <source>
        <dbReference type="Proteomes" id="UP000001296"/>
    </source>
</evidence>
<dbReference type="GO" id="GO:0051301">
    <property type="term" value="P:cell division"/>
    <property type="evidence" value="ECO:0007669"/>
    <property type="project" value="UniProtKB-KW"/>
</dbReference>
<keyword evidence="5 7" id="KW-0547">Nucleotide-binding</keyword>
<dbReference type="HOGENOM" id="CLU_032540_0_1_12"/>
<evidence type="ECO:0000313" key="9">
    <source>
        <dbReference type="EMBL" id="ADN01304.1"/>
    </source>
</evidence>
<dbReference type="GO" id="GO:0008764">
    <property type="term" value="F:UDP-N-acetylmuramoylalanine-D-glutamate ligase activity"/>
    <property type="evidence" value="ECO:0007669"/>
    <property type="project" value="UniProtKB-UniRule"/>
</dbReference>
<comment type="pathway">
    <text evidence="2 7">Cell wall biogenesis; peptidoglycan biosynthesis.</text>
</comment>
<keyword evidence="7" id="KW-0573">Peptidoglycan synthesis</keyword>
<dbReference type="InterPro" id="IPR036565">
    <property type="entry name" value="Mur-like_cat_sf"/>
</dbReference>
<dbReference type="UniPathway" id="UPA00219"/>
<dbReference type="GO" id="GO:0008360">
    <property type="term" value="P:regulation of cell shape"/>
    <property type="evidence" value="ECO:0007669"/>
    <property type="project" value="UniProtKB-KW"/>
</dbReference>
<dbReference type="PANTHER" id="PTHR43692">
    <property type="entry name" value="UDP-N-ACETYLMURAMOYLALANINE--D-GLUTAMATE LIGASE"/>
    <property type="match status" value="1"/>
</dbReference>
<dbReference type="Pfam" id="PF08245">
    <property type="entry name" value="Mur_ligase_M"/>
    <property type="match status" value="1"/>
</dbReference>
<evidence type="ECO:0000259" key="8">
    <source>
        <dbReference type="Pfam" id="PF08245"/>
    </source>
</evidence>
<name>E0RPB0_WINT6</name>
<dbReference type="Proteomes" id="UP000001296">
    <property type="component" value="Chromosome"/>
</dbReference>
<evidence type="ECO:0000256" key="5">
    <source>
        <dbReference type="ARBA" id="ARBA00022741"/>
    </source>
</evidence>
<evidence type="ECO:0000256" key="1">
    <source>
        <dbReference type="ARBA" id="ARBA00004496"/>
    </source>
</evidence>
<keyword evidence="7" id="KW-0132">Cell division</keyword>
<keyword evidence="3 7" id="KW-0963">Cytoplasm</keyword>
<sequence length="459" mass="49986">MYSDVRSLLEGKKVLVMGLGAHGGGAAAARFCVEEGAIVTVTDLRTEEELAPSLEALAGYDIRYVLGTHREEDFLEADVVIKNPAVPRTSRFLSLARHVETDISLFLKACRSPILAVTGSKGKSTTASALHHILSAAFPGARLGGNITTSPLTFLRELSEESPVVLELSSWQLGDLGGRISFTPQVAALTNIYPDHQNAYASMEAYVEDKFWITATQDPSQTFLYPASDPWGRWMAANTPATALPFFEERPTSPPPRAAFLTEQEGLFLDHGKEIPLLPERLLVPGAHNRLNLLLAGAMAYTFGTDPALIRTRLSSFPGIPHRLELVREKGGVSFYNDSAATIPDAVLAAVSAFECPVHLITGGTDKNLDLSPYRGLAGMPVTIYLLEGSATRRLIPLLHESGIPYLGPYRSLEEALAEAHHRASSGEVVLFSPGAASFEMFRHEFHRGEVFRDLVRRL</sequence>
<comment type="catalytic activity">
    <reaction evidence="7">
        <text>UDP-N-acetyl-alpha-D-muramoyl-L-alanine + D-glutamate + ATP = UDP-N-acetyl-alpha-D-muramoyl-L-alanyl-D-glutamate + ADP + phosphate + H(+)</text>
        <dbReference type="Rhea" id="RHEA:16429"/>
        <dbReference type="ChEBI" id="CHEBI:15378"/>
        <dbReference type="ChEBI" id="CHEBI:29986"/>
        <dbReference type="ChEBI" id="CHEBI:30616"/>
        <dbReference type="ChEBI" id="CHEBI:43474"/>
        <dbReference type="ChEBI" id="CHEBI:83898"/>
        <dbReference type="ChEBI" id="CHEBI:83900"/>
        <dbReference type="ChEBI" id="CHEBI:456216"/>
        <dbReference type="EC" id="6.3.2.9"/>
    </reaction>
</comment>
<dbReference type="EC" id="6.3.2.9" evidence="7"/>
<gene>
    <name evidence="7" type="primary">murD</name>
    <name evidence="9" type="ordered locus">STHERM_c03310</name>
</gene>
<dbReference type="InterPro" id="IPR013221">
    <property type="entry name" value="Mur_ligase_cen"/>
</dbReference>
<keyword evidence="7" id="KW-0133">Cell shape</keyword>
<dbReference type="GO" id="GO:0071555">
    <property type="term" value="P:cell wall organization"/>
    <property type="evidence" value="ECO:0007669"/>
    <property type="project" value="UniProtKB-KW"/>
</dbReference>
<keyword evidence="4 7" id="KW-0436">Ligase</keyword>
<dbReference type="SUPFAM" id="SSF53623">
    <property type="entry name" value="MurD-like peptide ligases, catalytic domain"/>
    <property type="match status" value="1"/>
</dbReference>
<evidence type="ECO:0000256" key="7">
    <source>
        <dbReference type="HAMAP-Rule" id="MF_00639"/>
    </source>
</evidence>
<dbReference type="Gene3D" id="3.40.50.720">
    <property type="entry name" value="NAD(P)-binding Rossmann-like Domain"/>
    <property type="match status" value="1"/>
</dbReference>
<dbReference type="Gene3D" id="3.90.190.20">
    <property type="entry name" value="Mur ligase, C-terminal domain"/>
    <property type="match status" value="1"/>
</dbReference>
<dbReference type="InterPro" id="IPR036615">
    <property type="entry name" value="Mur_ligase_C_dom_sf"/>
</dbReference>
<dbReference type="eggNOG" id="COG0771">
    <property type="taxonomic scope" value="Bacteria"/>
</dbReference>
<keyword evidence="6 7" id="KW-0067">ATP-binding</keyword>
<dbReference type="SUPFAM" id="SSF51984">
    <property type="entry name" value="MurCD N-terminal domain"/>
    <property type="match status" value="1"/>
</dbReference>
<feature type="binding site" evidence="7">
    <location>
        <begin position="119"/>
        <end position="125"/>
    </location>
    <ligand>
        <name>ATP</name>
        <dbReference type="ChEBI" id="CHEBI:30616"/>
    </ligand>
</feature>
<proteinExistence type="inferred from homology"/>
<reference key="1">
    <citation type="submission" date="2009-08" db="EMBL/GenBank/DDBJ databases">
        <title>The genome sequence of Spirochaeta thermophila DSM6192.</title>
        <authorList>
            <person name="Angelov A."/>
            <person name="Mientus M."/>
            <person name="Wittenberg S."/>
            <person name="Lehmann R."/>
            <person name="Liesegang H."/>
            <person name="Daniel R."/>
            <person name="Liebl W."/>
        </authorList>
    </citation>
    <scope>NUCLEOTIDE SEQUENCE</scope>
    <source>
        <strain>DSM 6192</strain>
    </source>
</reference>
<dbReference type="AlphaFoldDB" id="E0RPB0"/>
<feature type="domain" description="Mur ligase central" evidence="8">
    <location>
        <begin position="117"/>
        <end position="299"/>
    </location>
</feature>
<dbReference type="PaxDb" id="665571-STHERM_c03310"/>
<evidence type="ECO:0000256" key="2">
    <source>
        <dbReference type="ARBA" id="ARBA00004752"/>
    </source>
</evidence>
<dbReference type="KEGG" id="sta:STHERM_c03310"/>
<dbReference type="RefSeq" id="WP_013313145.1">
    <property type="nucleotide sequence ID" value="NC_014484.1"/>
</dbReference>
<reference evidence="9 10" key="2">
    <citation type="journal article" date="2010" name="J. Bacteriol.">
        <title>Genome sequence of the polysaccharide-degrading, thermophilic anaerobe Spirochaeta thermophila DSM 6192.</title>
        <authorList>
            <person name="Angelov A."/>
            <person name="Liebl S."/>
            <person name="Ballschmiter M."/>
            <person name="Bomeke M."/>
            <person name="Lehmann R."/>
            <person name="Liesegang H."/>
            <person name="Daniel R."/>
            <person name="Liebl W."/>
        </authorList>
    </citation>
    <scope>NUCLEOTIDE SEQUENCE [LARGE SCALE GENOMIC DNA]</scope>
    <source>
        <strain evidence="10">ATCC 49972 / DSM 6192 / RI 19.B1</strain>
    </source>
</reference>
<organism evidence="9 10">
    <name type="scientific">Winmispira thermophila (strain ATCC 49972 / DSM 6192 / RI 19.B1)</name>
    <name type="common">Spirochaeta thermophila</name>
    <dbReference type="NCBI Taxonomy" id="665571"/>
    <lineage>
        <taxon>Bacteria</taxon>
        <taxon>Pseudomonadati</taxon>
        <taxon>Spirochaetota</taxon>
        <taxon>Spirochaetia</taxon>
        <taxon>Winmispirales</taxon>
        <taxon>Winmispiraceae</taxon>
        <taxon>Winmispira</taxon>
    </lineage>
</organism>
<dbReference type="SUPFAM" id="SSF53244">
    <property type="entry name" value="MurD-like peptide ligases, peptide-binding domain"/>
    <property type="match status" value="1"/>
</dbReference>
<evidence type="ECO:0000256" key="6">
    <source>
        <dbReference type="ARBA" id="ARBA00022840"/>
    </source>
</evidence>
<keyword evidence="7" id="KW-0961">Cell wall biogenesis/degradation</keyword>
<comment type="similarity">
    <text evidence="7">Belongs to the MurCDEF family.</text>
</comment>
<keyword evidence="7" id="KW-0131">Cell cycle</keyword>
<dbReference type="GO" id="GO:0009252">
    <property type="term" value="P:peptidoglycan biosynthetic process"/>
    <property type="evidence" value="ECO:0007669"/>
    <property type="project" value="UniProtKB-UniRule"/>
</dbReference>
<comment type="subcellular location">
    <subcellularLocation>
        <location evidence="1 7">Cytoplasm</location>
    </subcellularLocation>
</comment>